<reference evidence="2 3" key="1">
    <citation type="submission" date="2018-08" db="EMBL/GenBank/DDBJ databases">
        <title>Genome Sequence of Clavibacter michiganensis Subspecies type strains, and the Atypical Peach-Colored Strains Isolated from Tomato.</title>
        <authorList>
            <person name="Osdaghi E."/>
            <person name="Portier P."/>
            <person name="Briand M."/>
            <person name="Jacques M.-A."/>
        </authorList>
    </citation>
    <scope>NUCLEOTIDE SEQUENCE [LARGE SCALE GENOMIC DNA]</scope>
    <source>
        <strain evidence="2 3">CFBP 8615</strain>
    </source>
</reference>
<feature type="non-terminal residue" evidence="2">
    <location>
        <position position="88"/>
    </location>
</feature>
<feature type="compositionally biased region" description="Basic and acidic residues" evidence="1">
    <location>
        <begin position="31"/>
        <end position="49"/>
    </location>
</feature>
<sequence length="88" mass="9254">MRTRAGADVGVPVMMPFAGRWIGGRPVYEALDPRGPGHGDTEHDGRRPEATAVGARSPSSAGSVLRGRSGLGRGRGLRRSRGRFRCGG</sequence>
<dbReference type="EMBL" id="QWGT01000099">
    <property type="protein sequence ID" value="RIJ51586.1"/>
    <property type="molecule type" value="Genomic_DNA"/>
</dbReference>
<name>A0A399T5J4_9MICO</name>
<evidence type="ECO:0000313" key="3">
    <source>
        <dbReference type="Proteomes" id="UP000266484"/>
    </source>
</evidence>
<comment type="caution">
    <text evidence="2">The sequence shown here is derived from an EMBL/GenBank/DDBJ whole genome shotgun (WGS) entry which is preliminary data.</text>
</comment>
<feature type="compositionally biased region" description="Basic residues" evidence="1">
    <location>
        <begin position="75"/>
        <end position="88"/>
    </location>
</feature>
<evidence type="ECO:0000256" key="1">
    <source>
        <dbReference type="SAM" id="MobiDB-lite"/>
    </source>
</evidence>
<organism evidence="2 3">
    <name type="scientific">Clavibacter lycopersici</name>
    <dbReference type="NCBI Taxonomy" id="2301718"/>
    <lineage>
        <taxon>Bacteria</taxon>
        <taxon>Bacillati</taxon>
        <taxon>Actinomycetota</taxon>
        <taxon>Actinomycetes</taxon>
        <taxon>Micrococcales</taxon>
        <taxon>Microbacteriaceae</taxon>
        <taxon>Clavibacter</taxon>
    </lineage>
</organism>
<feature type="compositionally biased region" description="Low complexity" evidence="1">
    <location>
        <begin position="59"/>
        <end position="68"/>
    </location>
</feature>
<dbReference type="AlphaFoldDB" id="A0A399T5J4"/>
<keyword evidence="3" id="KW-1185">Reference proteome</keyword>
<feature type="region of interest" description="Disordered" evidence="1">
    <location>
        <begin position="29"/>
        <end position="88"/>
    </location>
</feature>
<proteinExistence type="predicted"/>
<dbReference type="Proteomes" id="UP000266484">
    <property type="component" value="Unassembled WGS sequence"/>
</dbReference>
<accession>A0A399T5J4</accession>
<gene>
    <name evidence="2" type="ORF">DZG00_08265</name>
</gene>
<evidence type="ECO:0000313" key="2">
    <source>
        <dbReference type="EMBL" id="RIJ51586.1"/>
    </source>
</evidence>
<protein>
    <submittedName>
        <fullName evidence="2">Uncharacterized protein</fullName>
    </submittedName>
</protein>